<accession>A0A935CAU0</accession>
<proteinExistence type="predicted"/>
<feature type="domain" description="Signal transduction histidine kinase internal region" evidence="2">
    <location>
        <begin position="394"/>
        <end position="472"/>
    </location>
</feature>
<dbReference type="Gene3D" id="3.30.565.10">
    <property type="entry name" value="Histidine kinase-like ATPase, C-terminal domain"/>
    <property type="match status" value="1"/>
</dbReference>
<dbReference type="InterPro" id="IPR010559">
    <property type="entry name" value="Sig_transdc_His_kin_internal"/>
</dbReference>
<dbReference type="InterPro" id="IPR050640">
    <property type="entry name" value="Bact_2-comp_sensor_kinase"/>
</dbReference>
<dbReference type="InterPro" id="IPR011990">
    <property type="entry name" value="TPR-like_helical_dom_sf"/>
</dbReference>
<evidence type="ECO:0000313" key="3">
    <source>
        <dbReference type="EMBL" id="MBK6266951.1"/>
    </source>
</evidence>
<dbReference type="Pfam" id="PF06580">
    <property type="entry name" value="His_kinase"/>
    <property type="match status" value="1"/>
</dbReference>
<sequence length="598" mass="68194">MISYLKSRLFLGGLKFGVLFLLLVSNKPLFCFELEEADSTSIETILVKSNKLLYNKTDSAKILAEEALNLSTQINYQRGIANSLNVLGVTYDINGDFAKSFSTYKEAVEIYNRIGDERGAANCQANMAILLKQDGKYDEALVYLSNSHDYYVKSDDKKHMASSLMTIGNLLLAKGDNLNNVMSKLEEAEAIVRNLNDTILICSSVNLQGDAYLKFNKLPEAIARYQTAIDIIKNLDKPWNRGYSHLGLAKSYLKSNQLDHALQNCVEGLKQYGVIHHKFGIMELYEIRVAINEKQNDLPQAIANLRIAQMYKDSIYNEKQSKQISHIKVEYETEKKEAEIASLSQQAEIKDLEIRQKNQTMVIGLIAISLITAVVYFVYRQRKFKDQQSRTELEQRFLRSQLNPHFISNALMAVQNFMLKNEAEKASTYLAKFSKLMREILENSRQEFIPVEDEIQMLTNYLDIHRLRMNESFDYNVEIDENIDVETDTIPPMFVQPFVENAIEHGIINAKGQGLIVLKLVKEGEYIAIEISDNGGGLIFGAQKIDHNSLSTTIIQERMALFNKSLKNKIQLIWDNIKDEHGEIQGTKVELKVPFSYL</sequence>
<dbReference type="EMBL" id="JAEQBW010000012">
    <property type="protein sequence ID" value="MBK6266951.1"/>
    <property type="molecule type" value="Genomic_DNA"/>
</dbReference>
<dbReference type="InterPro" id="IPR036890">
    <property type="entry name" value="HATPase_C_sf"/>
</dbReference>
<name>A0A935CAU0_9BACT</name>
<organism evidence="3 4">
    <name type="scientific">Marivirga aurantiaca</name>
    <dbReference type="NCBI Taxonomy" id="2802615"/>
    <lineage>
        <taxon>Bacteria</taxon>
        <taxon>Pseudomonadati</taxon>
        <taxon>Bacteroidota</taxon>
        <taxon>Cytophagia</taxon>
        <taxon>Cytophagales</taxon>
        <taxon>Marivirgaceae</taxon>
        <taxon>Marivirga</taxon>
    </lineage>
</organism>
<dbReference type="PANTHER" id="PTHR34220">
    <property type="entry name" value="SENSOR HISTIDINE KINASE YPDA"/>
    <property type="match status" value="1"/>
</dbReference>
<dbReference type="RefSeq" id="WP_201432633.1">
    <property type="nucleotide sequence ID" value="NZ_JAEQBW010000012.1"/>
</dbReference>
<dbReference type="GO" id="GO:0016020">
    <property type="term" value="C:membrane"/>
    <property type="evidence" value="ECO:0007669"/>
    <property type="project" value="InterPro"/>
</dbReference>
<keyword evidence="1" id="KW-0472">Membrane</keyword>
<dbReference type="GO" id="GO:0000155">
    <property type="term" value="F:phosphorelay sensor kinase activity"/>
    <property type="evidence" value="ECO:0007669"/>
    <property type="project" value="InterPro"/>
</dbReference>
<dbReference type="PANTHER" id="PTHR34220:SF7">
    <property type="entry name" value="SENSOR HISTIDINE KINASE YPDA"/>
    <property type="match status" value="1"/>
</dbReference>
<dbReference type="Proteomes" id="UP000611723">
    <property type="component" value="Unassembled WGS sequence"/>
</dbReference>
<dbReference type="SMART" id="SM00028">
    <property type="entry name" value="TPR"/>
    <property type="match status" value="4"/>
</dbReference>
<reference evidence="3" key="1">
    <citation type="submission" date="2021-01" db="EMBL/GenBank/DDBJ databases">
        <title>Marivirga aurantiaca sp. nov., isolated from intertidal surface sediments.</title>
        <authorList>
            <person name="Zhang M."/>
        </authorList>
    </citation>
    <scope>NUCLEOTIDE SEQUENCE</scope>
    <source>
        <strain evidence="3">S37H4</strain>
    </source>
</reference>
<feature type="transmembrane region" description="Helical" evidence="1">
    <location>
        <begin position="361"/>
        <end position="379"/>
    </location>
</feature>
<keyword evidence="1" id="KW-1133">Transmembrane helix</keyword>
<dbReference type="SUPFAM" id="SSF48452">
    <property type="entry name" value="TPR-like"/>
    <property type="match status" value="2"/>
</dbReference>
<keyword evidence="3" id="KW-0808">Transferase</keyword>
<dbReference type="InterPro" id="IPR019734">
    <property type="entry name" value="TPR_rpt"/>
</dbReference>
<keyword evidence="4" id="KW-1185">Reference proteome</keyword>
<dbReference type="AlphaFoldDB" id="A0A935CAU0"/>
<gene>
    <name evidence="3" type="ORF">JKA74_18045</name>
</gene>
<comment type="caution">
    <text evidence="3">The sequence shown here is derived from an EMBL/GenBank/DDBJ whole genome shotgun (WGS) entry which is preliminary data.</text>
</comment>
<evidence type="ECO:0000259" key="2">
    <source>
        <dbReference type="Pfam" id="PF06580"/>
    </source>
</evidence>
<dbReference type="SUPFAM" id="SSF55874">
    <property type="entry name" value="ATPase domain of HSP90 chaperone/DNA topoisomerase II/histidine kinase"/>
    <property type="match status" value="1"/>
</dbReference>
<dbReference type="Gene3D" id="1.25.40.10">
    <property type="entry name" value="Tetratricopeptide repeat domain"/>
    <property type="match status" value="1"/>
</dbReference>
<keyword evidence="1" id="KW-0812">Transmembrane</keyword>
<keyword evidence="3" id="KW-0418">Kinase</keyword>
<evidence type="ECO:0000256" key="1">
    <source>
        <dbReference type="SAM" id="Phobius"/>
    </source>
</evidence>
<protein>
    <submittedName>
        <fullName evidence="3">Histidine kinase</fullName>
    </submittedName>
</protein>
<evidence type="ECO:0000313" key="4">
    <source>
        <dbReference type="Proteomes" id="UP000611723"/>
    </source>
</evidence>